<dbReference type="STRING" id="1137280.D777_00426"/>
<evidence type="ECO:0000313" key="2">
    <source>
        <dbReference type="Proteomes" id="UP000035057"/>
    </source>
</evidence>
<comment type="caution">
    <text evidence="1">The sequence shown here is derived from an EMBL/GenBank/DDBJ whole genome shotgun (WGS) entry which is preliminary data.</text>
</comment>
<sequence>MGIADTRLQPPAATRKDLLALGSSALGASRNVDVSLRWLKDLGFAIMERSEGHWILTHTAALPELHFYSALELEQFARHRARHYAKRSLQENCA</sequence>
<reference evidence="1 2" key="1">
    <citation type="submission" date="2012-12" db="EMBL/GenBank/DDBJ databases">
        <title>Genome assembly of Marinobacter sp. AK21.</title>
        <authorList>
            <person name="Khatri I."/>
            <person name="Kumar R."/>
            <person name="Vaidya B."/>
            <person name="Subramanian S."/>
            <person name="Pinnaka A."/>
        </authorList>
    </citation>
    <scope>NUCLEOTIDE SEQUENCE [LARGE SCALE GENOMIC DNA]</scope>
    <source>
        <strain evidence="1 2">AK21</strain>
    </source>
</reference>
<name>A0A072N554_9GAMM</name>
<dbReference type="Proteomes" id="UP000035057">
    <property type="component" value="Unassembled WGS sequence"/>
</dbReference>
<dbReference type="EMBL" id="ANIE01000002">
    <property type="protein sequence ID" value="KEF32864.1"/>
    <property type="molecule type" value="Genomic_DNA"/>
</dbReference>
<protein>
    <submittedName>
        <fullName evidence="1">Uncharacterized protein</fullName>
    </submittedName>
</protein>
<proteinExistence type="predicted"/>
<dbReference type="PATRIC" id="fig|1137280.3.peg.243"/>
<keyword evidence="2" id="KW-1185">Reference proteome</keyword>
<dbReference type="RefSeq" id="WP_051668908.1">
    <property type="nucleotide sequence ID" value="NZ_ANIE01000002.1"/>
</dbReference>
<gene>
    <name evidence="1" type="ORF">D777_00426</name>
</gene>
<dbReference type="AlphaFoldDB" id="A0A072N554"/>
<dbReference type="OrthoDB" id="6372240at2"/>
<accession>A0A072N554</accession>
<evidence type="ECO:0000313" key="1">
    <source>
        <dbReference type="EMBL" id="KEF32864.1"/>
    </source>
</evidence>
<organism evidence="1 2">
    <name type="scientific">Marinobacter nitratireducens</name>
    <dbReference type="NCBI Taxonomy" id="1137280"/>
    <lineage>
        <taxon>Bacteria</taxon>
        <taxon>Pseudomonadati</taxon>
        <taxon>Pseudomonadota</taxon>
        <taxon>Gammaproteobacteria</taxon>
        <taxon>Pseudomonadales</taxon>
        <taxon>Marinobacteraceae</taxon>
        <taxon>Marinobacter</taxon>
    </lineage>
</organism>